<dbReference type="InterPro" id="IPR036890">
    <property type="entry name" value="HATPase_C_sf"/>
</dbReference>
<feature type="domain" description="Response regulatory" evidence="8">
    <location>
        <begin position="1089"/>
        <end position="1204"/>
    </location>
</feature>
<evidence type="ECO:0000313" key="9">
    <source>
        <dbReference type="EMBL" id="MFH6768816.1"/>
    </source>
</evidence>
<dbReference type="Pfam" id="PF00512">
    <property type="entry name" value="HisKA"/>
    <property type="match status" value="1"/>
</dbReference>
<dbReference type="EC" id="2.7.13.3" evidence="2"/>
<dbReference type="InterPro" id="IPR015943">
    <property type="entry name" value="WD40/YVTN_repeat-like_dom_sf"/>
</dbReference>
<dbReference type="CDD" id="cd00082">
    <property type="entry name" value="HisKA"/>
    <property type="match status" value="1"/>
</dbReference>
<keyword evidence="5" id="KW-1133">Transmembrane helix</keyword>
<feature type="domain" description="Histidine kinase" evidence="7">
    <location>
        <begin position="836"/>
        <end position="1051"/>
    </location>
</feature>
<dbReference type="PANTHER" id="PTHR43547">
    <property type="entry name" value="TWO-COMPONENT HISTIDINE KINASE"/>
    <property type="match status" value="1"/>
</dbReference>
<dbReference type="Pfam" id="PF07495">
    <property type="entry name" value="Y_Y_Y"/>
    <property type="match status" value="1"/>
</dbReference>
<evidence type="ECO:0000259" key="7">
    <source>
        <dbReference type="PROSITE" id="PS50109"/>
    </source>
</evidence>
<dbReference type="Gene3D" id="2.60.40.10">
    <property type="entry name" value="Immunoglobulins"/>
    <property type="match status" value="1"/>
</dbReference>
<comment type="catalytic activity">
    <reaction evidence="1">
        <text>ATP + protein L-histidine = ADP + protein N-phospho-L-histidine.</text>
        <dbReference type="EC" id="2.7.13.3"/>
    </reaction>
</comment>
<sequence>MKTLKENHRILILWLFFYMHAFTFHNYLHAQELQFKTLTVNNGLTQHDVSCIIQDSFGFIWVGTYDGLNRYDGFKVLNFSHKTGDIESLSSNRIICLFEDSKKRIWIGTDGNGLNYYSLLTEKFVRVNTPPGFNLINDISENVNGDIYIATGNGLLKIIDDEEKPTTEIVQLPLTGLSINKILITTNNSFYFATNTGIWVWKNNNCTQLNEIENEQYSDLIEDKNHNILAGGYRSLIVIKHQDNTIVVDEIETFSENVITSLCTSNDGNIWIGTLNSGLFKVDVSNYEIDKNYTSSFFEERSLLSNTVLSLFLDNTNTLWIGNRQGLCYANLSQKKFNSIPFEGSTKLLQNINISTLMLDDDYLYYGVQNEGCFQYSFKNKNTQRINTEVNFDPLYLTKIKETVFIGSDLGLFLKDKKDLSLRQDKLITRHDPIFPLEVSSICEDGNSHIYFGSFSGLIVRNGDNTDWIHYLYPQTEILRGKRIFSLLYDKDASCIWIGTISDGLYKLNLTSEGHFISLEVYNESMQNSYHITNNTIWCFLKSKDGTLWIGTDAGLLRKPIDSNKISQISIDGIVNRKIMGILEDERGNLWLTNSQGLIRFDMDKNNVRRYTYKDGLQSSTFTEAVGKDEDGKLFFGSIHGINYFDPIEITDNPYKTDVAISDFKIHNISISPEKSYFGQKVLQKSINLTKELTLNYKQNNFLFEFAGTNYANASENMFKYKLDGYDKEWIHIVGNHQFATYSNLKQGSYTFNVEAANNDGVWSGNPKKIIIRILPAPWFSIWAYFFYVALISGVILSFIFFLNNRQKLKHELELENIQHNKDQEINELKLTFFTDVAHEFKTPLSLIIGPLNDLMESTLSKEHRDFCFQIVKRNTKRMMFLVNQLLDFRKVNANLNILKVSYNDLADFTQETTKAFLWQAKREEINLNVITPDSFECFFDKDVIEKVLYNLLSNAFKFTPKKGIIEIELKPIWKKNRKIASIIIKDSGKGIPDKEKIRVFERFVHGKDRSSSGIGLHLSYQLVRAHKGDINVTDSNYGGAEFIVTIPVSENDYENNELSQAIKSINSFSDVSIEFDEPKKESSEKRESILIIEDDHDLRAYLKNSLKSHYTILEASNGLEGIKQAVNHLPDIIISDIMMPEIDGIEMCKELKKNIKTSHIPILLLTAKTAEEHIKIGLEAGAWDYITKPFNTSSLHQKIVNILNTRNKFREFLITQNITIEVKKHYSPYDQKLITKISKIIEDNISSPEFSTKDFAAEIGLSRMQLHRKLKALLGQTTTSFINNIKMQYATKMFDEGCDRIQEAMEAVGINSYAHFNLLFKKHIGKTATKYIADKGLKQT</sequence>
<dbReference type="PROSITE" id="PS50109">
    <property type="entry name" value="HIS_KIN"/>
    <property type="match status" value="1"/>
</dbReference>
<dbReference type="InterPro" id="IPR031815">
    <property type="entry name" value="DUF5074"/>
</dbReference>
<dbReference type="PROSITE" id="PS50110">
    <property type="entry name" value="RESPONSE_REGULATORY"/>
    <property type="match status" value="1"/>
</dbReference>
<comment type="caution">
    <text evidence="9">The sequence shown here is derived from an EMBL/GenBank/DDBJ whole genome shotgun (WGS) entry which is preliminary data.</text>
</comment>
<dbReference type="InterPro" id="IPR011123">
    <property type="entry name" value="Y_Y_Y"/>
</dbReference>
<dbReference type="PROSITE" id="PS01124">
    <property type="entry name" value="HTH_ARAC_FAMILY_2"/>
    <property type="match status" value="1"/>
</dbReference>
<dbReference type="Gene3D" id="1.10.10.60">
    <property type="entry name" value="Homeodomain-like"/>
    <property type="match status" value="1"/>
</dbReference>
<dbReference type="InterPro" id="IPR011047">
    <property type="entry name" value="Quinoprotein_ADH-like_sf"/>
</dbReference>
<dbReference type="InterPro" id="IPR013783">
    <property type="entry name" value="Ig-like_fold"/>
</dbReference>
<keyword evidence="5" id="KW-0472">Membrane</keyword>
<evidence type="ECO:0000259" key="8">
    <source>
        <dbReference type="PROSITE" id="PS50110"/>
    </source>
</evidence>
<name>A0ABW7MPQ3_9FLAO</name>
<dbReference type="InterPro" id="IPR001789">
    <property type="entry name" value="Sig_transdc_resp-reg_receiver"/>
</dbReference>
<dbReference type="Gene3D" id="3.40.50.2300">
    <property type="match status" value="1"/>
</dbReference>
<evidence type="ECO:0000259" key="6">
    <source>
        <dbReference type="PROSITE" id="PS01124"/>
    </source>
</evidence>
<proteinExistence type="predicted"/>
<feature type="transmembrane region" description="Helical" evidence="5">
    <location>
        <begin position="782"/>
        <end position="803"/>
    </location>
</feature>
<dbReference type="CDD" id="cd17574">
    <property type="entry name" value="REC_OmpR"/>
    <property type="match status" value="1"/>
</dbReference>
<dbReference type="SUPFAM" id="SSF47384">
    <property type="entry name" value="Homodimeric domain of signal transducing histidine kinase"/>
    <property type="match status" value="1"/>
</dbReference>
<dbReference type="SUPFAM" id="SSF52172">
    <property type="entry name" value="CheY-like"/>
    <property type="match status" value="1"/>
</dbReference>
<dbReference type="InterPro" id="IPR036097">
    <property type="entry name" value="HisK_dim/P_sf"/>
</dbReference>
<feature type="domain" description="HTH araC/xylS-type" evidence="6">
    <location>
        <begin position="1236"/>
        <end position="1335"/>
    </location>
</feature>
<dbReference type="InterPro" id="IPR004358">
    <property type="entry name" value="Sig_transdc_His_kin-like_C"/>
</dbReference>
<dbReference type="InterPro" id="IPR018060">
    <property type="entry name" value="HTH_AraC"/>
</dbReference>
<dbReference type="Gene3D" id="2.130.10.10">
    <property type="entry name" value="YVTN repeat-like/Quinoprotein amine dehydrogenase"/>
    <property type="match status" value="3"/>
</dbReference>
<dbReference type="SUPFAM" id="SSF63829">
    <property type="entry name" value="Calcium-dependent phosphotriesterase"/>
    <property type="match status" value="1"/>
</dbReference>
<dbReference type="Pfam" id="PF16819">
    <property type="entry name" value="DUF5074"/>
    <property type="match status" value="1"/>
</dbReference>
<evidence type="ECO:0000256" key="4">
    <source>
        <dbReference type="PROSITE-ProRule" id="PRU00169"/>
    </source>
</evidence>
<reference evidence="9 10" key="1">
    <citation type="submission" date="2024-02" db="EMBL/GenBank/DDBJ databases">
        <title>A Gaetbulibacter species isolated from tidal flats and genomic insights of their niches.</title>
        <authorList>
            <person name="Ye Y."/>
        </authorList>
    </citation>
    <scope>NUCLEOTIDE SEQUENCE [LARGE SCALE GENOMIC DNA]</scope>
    <source>
        <strain evidence="9 10">KEM-8</strain>
    </source>
</reference>
<dbReference type="CDD" id="cd00075">
    <property type="entry name" value="HATPase"/>
    <property type="match status" value="1"/>
</dbReference>
<protein>
    <recommendedName>
        <fullName evidence="2">histidine kinase</fullName>
        <ecNumber evidence="2">2.7.13.3</ecNumber>
    </recommendedName>
</protein>
<dbReference type="InterPro" id="IPR005467">
    <property type="entry name" value="His_kinase_dom"/>
</dbReference>
<dbReference type="SUPFAM" id="SSF55874">
    <property type="entry name" value="ATPase domain of HSP90 chaperone/DNA topoisomerase II/histidine kinase"/>
    <property type="match status" value="1"/>
</dbReference>
<dbReference type="EMBL" id="JBAWKC010000002">
    <property type="protein sequence ID" value="MFH6768816.1"/>
    <property type="molecule type" value="Genomic_DNA"/>
</dbReference>
<keyword evidence="10" id="KW-1185">Reference proteome</keyword>
<dbReference type="InterPro" id="IPR003594">
    <property type="entry name" value="HATPase_dom"/>
</dbReference>
<dbReference type="SMART" id="SM00387">
    <property type="entry name" value="HATPase_c"/>
    <property type="match status" value="1"/>
</dbReference>
<organism evidence="9 10">
    <name type="scientific">Gaetbulibacter aquiaggeris</name>
    <dbReference type="NCBI Taxonomy" id="1735373"/>
    <lineage>
        <taxon>Bacteria</taxon>
        <taxon>Pseudomonadati</taxon>
        <taxon>Bacteroidota</taxon>
        <taxon>Flavobacteriia</taxon>
        <taxon>Flavobacteriales</taxon>
        <taxon>Flavobacteriaceae</taxon>
        <taxon>Gaetbulibacter</taxon>
    </lineage>
</organism>
<dbReference type="InterPro" id="IPR011006">
    <property type="entry name" value="CheY-like_superfamily"/>
</dbReference>
<dbReference type="Gene3D" id="3.30.565.10">
    <property type="entry name" value="Histidine kinase-like ATPase, C-terminal domain"/>
    <property type="match status" value="1"/>
</dbReference>
<dbReference type="Proteomes" id="UP001610104">
    <property type="component" value="Unassembled WGS sequence"/>
</dbReference>
<dbReference type="SMART" id="SM00448">
    <property type="entry name" value="REC"/>
    <property type="match status" value="1"/>
</dbReference>
<accession>A0ABW7MPQ3</accession>
<dbReference type="InterPro" id="IPR011110">
    <property type="entry name" value="Reg_prop"/>
</dbReference>
<keyword evidence="5" id="KW-0812">Transmembrane</keyword>
<evidence type="ECO:0000256" key="3">
    <source>
        <dbReference type="ARBA" id="ARBA00022553"/>
    </source>
</evidence>
<dbReference type="SMART" id="SM00388">
    <property type="entry name" value="HisKA"/>
    <property type="match status" value="1"/>
</dbReference>
<gene>
    <name evidence="9" type="ORF">V8G56_08720</name>
</gene>
<evidence type="ECO:0000256" key="5">
    <source>
        <dbReference type="SAM" id="Phobius"/>
    </source>
</evidence>
<dbReference type="PRINTS" id="PR00344">
    <property type="entry name" value="BCTRLSENSOR"/>
</dbReference>
<keyword evidence="3 4" id="KW-0597">Phosphoprotein</keyword>
<dbReference type="Pfam" id="PF02518">
    <property type="entry name" value="HATPase_c"/>
    <property type="match status" value="1"/>
</dbReference>
<dbReference type="Pfam" id="PF07494">
    <property type="entry name" value="Reg_prop"/>
    <property type="match status" value="3"/>
</dbReference>
<evidence type="ECO:0000256" key="2">
    <source>
        <dbReference type="ARBA" id="ARBA00012438"/>
    </source>
</evidence>
<evidence type="ECO:0000256" key="1">
    <source>
        <dbReference type="ARBA" id="ARBA00000085"/>
    </source>
</evidence>
<dbReference type="RefSeq" id="WP_395438063.1">
    <property type="nucleotide sequence ID" value="NZ_JBAWKC010000002.1"/>
</dbReference>
<dbReference type="Gene3D" id="1.10.287.130">
    <property type="match status" value="1"/>
</dbReference>
<feature type="modified residue" description="4-aspartylphosphate" evidence="4">
    <location>
        <position position="1137"/>
    </location>
</feature>
<evidence type="ECO:0000313" key="10">
    <source>
        <dbReference type="Proteomes" id="UP001610104"/>
    </source>
</evidence>
<dbReference type="InterPro" id="IPR003661">
    <property type="entry name" value="HisK_dim/P_dom"/>
</dbReference>
<dbReference type="SUPFAM" id="SSF50998">
    <property type="entry name" value="Quinoprotein alcohol dehydrogenase-like"/>
    <property type="match status" value="1"/>
</dbReference>
<dbReference type="Pfam" id="PF00072">
    <property type="entry name" value="Response_reg"/>
    <property type="match status" value="1"/>
</dbReference>
<dbReference type="Pfam" id="PF12833">
    <property type="entry name" value="HTH_18"/>
    <property type="match status" value="1"/>
</dbReference>
<dbReference type="SMART" id="SM00342">
    <property type="entry name" value="HTH_ARAC"/>
    <property type="match status" value="1"/>
</dbReference>
<dbReference type="PANTHER" id="PTHR43547:SF2">
    <property type="entry name" value="HYBRID SIGNAL TRANSDUCTION HISTIDINE KINASE C"/>
    <property type="match status" value="1"/>
</dbReference>